<dbReference type="EMBL" id="MU273541">
    <property type="protein sequence ID" value="KAI0032607.1"/>
    <property type="molecule type" value="Genomic_DNA"/>
</dbReference>
<protein>
    <submittedName>
        <fullName evidence="1">Uncharacterized protein</fullName>
    </submittedName>
</protein>
<keyword evidence="2" id="KW-1185">Reference proteome</keyword>
<reference evidence="1" key="1">
    <citation type="submission" date="2021-02" db="EMBL/GenBank/DDBJ databases">
        <authorList>
            <consortium name="DOE Joint Genome Institute"/>
            <person name="Ahrendt S."/>
            <person name="Looney B.P."/>
            <person name="Miyauchi S."/>
            <person name="Morin E."/>
            <person name="Drula E."/>
            <person name="Courty P.E."/>
            <person name="Chicoki N."/>
            <person name="Fauchery L."/>
            <person name="Kohler A."/>
            <person name="Kuo A."/>
            <person name="Labutti K."/>
            <person name="Pangilinan J."/>
            <person name="Lipzen A."/>
            <person name="Riley R."/>
            <person name="Andreopoulos W."/>
            <person name="He G."/>
            <person name="Johnson J."/>
            <person name="Barry K.W."/>
            <person name="Grigoriev I.V."/>
            <person name="Nagy L."/>
            <person name="Hibbett D."/>
            <person name="Henrissat B."/>
            <person name="Matheny P.B."/>
            <person name="Labbe J."/>
            <person name="Martin F."/>
        </authorList>
    </citation>
    <scope>NUCLEOTIDE SEQUENCE</scope>
    <source>
        <strain evidence="1">EC-137</strain>
    </source>
</reference>
<dbReference type="Proteomes" id="UP000814128">
    <property type="component" value="Unassembled WGS sequence"/>
</dbReference>
<name>A0ACB8QLS2_9AGAM</name>
<proteinExistence type="predicted"/>
<evidence type="ECO:0000313" key="2">
    <source>
        <dbReference type="Proteomes" id="UP000814128"/>
    </source>
</evidence>
<organism evidence="1 2">
    <name type="scientific">Vararia minispora EC-137</name>
    <dbReference type="NCBI Taxonomy" id="1314806"/>
    <lineage>
        <taxon>Eukaryota</taxon>
        <taxon>Fungi</taxon>
        <taxon>Dikarya</taxon>
        <taxon>Basidiomycota</taxon>
        <taxon>Agaricomycotina</taxon>
        <taxon>Agaricomycetes</taxon>
        <taxon>Russulales</taxon>
        <taxon>Lachnocladiaceae</taxon>
        <taxon>Vararia</taxon>
    </lineage>
</organism>
<comment type="caution">
    <text evidence="1">The sequence shown here is derived from an EMBL/GenBank/DDBJ whole genome shotgun (WGS) entry which is preliminary data.</text>
</comment>
<reference evidence="1" key="2">
    <citation type="journal article" date="2022" name="New Phytol.">
        <title>Evolutionary transition to the ectomycorrhizal habit in the genomes of a hyperdiverse lineage of mushroom-forming fungi.</title>
        <authorList>
            <person name="Looney B."/>
            <person name="Miyauchi S."/>
            <person name="Morin E."/>
            <person name="Drula E."/>
            <person name="Courty P.E."/>
            <person name="Kohler A."/>
            <person name="Kuo A."/>
            <person name="LaButti K."/>
            <person name="Pangilinan J."/>
            <person name="Lipzen A."/>
            <person name="Riley R."/>
            <person name="Andreopoulos W."/>
            <person name="He G."/>
            <person name="Johnson J."/>
            <person name="Nolan M."/>
            <person name="Tritt A."/>
            <person name="Barry K.W."/>
            <person name="Grigoriev I.V."/>
            <person name="Nagy L.G."/>
            <person name="Hibbett D."/>
            <person name="Henrissat B."/>
            <person name="Matheny P.B."/>
            <person name="Labbe J."/>
            <person name="Martin F.M."/>
        </authorList>
    </citation>
    <scope>NUCLEOTIDE SEQUENCE</scope>
    <source>
        <strain evidence="1">EC-137</strain>
    </source>
</reference>
<gene>
    <name evidence="1" type="ORF">K488DRAFT_85712</name>
</gene>
<sequence length="398" mass="43549">MSDHLTSVPLTSKSRRSSTLPRRKTSPPRLQIVTDEKRNHLSSSASRGIMSTLPLPRSNSGLPPTPRSGETAFAVSVRPSLKFTGNACPSPTPSFLTDGSRAETPSPITFAPVQLPSTSRHPASPLQPGSPTYLPSFDPGVLEYTPQAVSPEHSPSSSSRARVSFDQNELQRGFHLPRRASVDLPQDSDPIPLRPSLELDPDYALAKVREDERQAGLMGGSVPARVAVYPPSSVHSLRWLPHQENLREEDEEEDLATTQESLPYTRDREGTSAGPMRLQLDTKNHSALEVPITARTDAPLSPASARSRMTELLASELASAIWHVVIFQICFMFIVVLAGLSTWIDLGRGRGPSAFGTQHVSLILVGWGPLIVFGHTSAVRSYIRGLFTFSWRRSTPFR</sequence>
<evidence type="ECO:0000313" key="1">
    <source>
        <dbReference type="EMBL" id="KAI0032607.1"/>
    </source>
</evidence>
<accession>A0ACB8QLS2</accession>